<dbReference type="PROSITE" id="PS50262">
    <property type="entry name" value="G_PROTEIN_RECEP_F1_2"/>
    <property type="match status" value="1"/>
</dbReference>
<comment type="subcellular location">
    <subcellularLocation>
        <location evidence="1">Cell membrane</location>
        <topology evidence="1">Multi-pass membrane protein</topology>
    </subcellularLocation>
</comment>
<evidence type="ECO:0000256" key="1">
    <source>
        <dbReference type="ARBA" id="ARBA00004651"/>
    </source>
</evidence>
<dbReference type="InterPro" id="IPR000276">
    <property type="entry name" value="GPCR_Rhodpsn"/>
</dbReference>
<keyword evidence="6 10" id="KW-0472">Membrane</keyword>
<evidence type="ECO:0000256" key="4">
    <source>
        <dbReference type="ARBA" id="ARBA00022989"/>
    </source>
</evidence>
<feature type="region of interest" description="Disordered" evidence="9">
    <location>
        <begin position="191"/>
        <end position="228"/>
    </location>
</feature>
<dbReference type="GO" id="GO:0004930">
    <property type="term" value="F:G protein-coupled receptor activity"/>
    <property type="evidence" value="ECO:0007669"/>
    <property type="project" value="UniProtKB-KW"/>
</dbReference>
<dbReference type="AlphaFoldDB" id="A0A8K0EP29"/>
<evidence type="ECO:0000256" key="2">
    <source>
        <dbReference type="ARBA" id="ARBA00022475"/>
    </source>
</evidence>
<keyword evidence="4 10" id="KW-1133">Transmembrane helix</keyword>
<keyword evidence="2" id="KW-1003">Cell membrane</keyword>
<keyword evidence="3 10" id="KW-0812">Transmembrane</keyword>
<dbReference type="Gene3D" id="1.20.1070.10">
    <property type="entry name" value="Rhodopsin 7-helix transmembrane proteins"/>
    <property type="match status" value="1"/>
</dbReference>
<dbReference type="OrthoDB" id="10056848at2759"/>
<evidence type="ECO:0000256" key="6">
    <source>
        <dbReference type="ARBA" id="ARBA00023136"/>
    </source>
</evidence>
<feature type="domain" description="G-protein coupled receptors family 1 profile" evidence="11">
    <location>
        <begin position="61"/>
        <end position="166"/>
    </location>
</feature>
<evidence type="ECO:0000256" key="8">
    <source>
        <dbReference type="ARBA" id="ARBA00023224"/>
    </source>
</evidence>
<feature type="transmembrane region" description="Helical" evidence="10">
    <location>
        <begin position="49"/>
        <end position="69"/>
    </location>
</feature>
<dbReference type="PRINTS" id="PR00237">
    <property type="entry name" value="GPCRRHODOPSN"/>
</dbReference>
<reference evidence="12" key="1">
    <citation type="submission" date="2022-01" db="EMBL/GenBank/DDBJ databases">
        <authorList>
            <person name="Braso-Vives M."/>
        </authorList>
    </citation>
    <scope>NUCLEOTIDE SEQUENCE</scope>
</reference>
<feature type="compositionally biased region" description="Low complexity" evidence="9">
    <location>
        <begin position="191"/>
        <end position="200"/>
    </location>
</feature>
<evidence type="ECO:0000256" key="7">
    <source>
        <dbReference type="ARBA" id="ARBA00023170"/>
    </source>
</evidence>
<evidence type="ECO:0000313" key="12">
    <source>
        <dbReference type="EMBL" id="CAH1259040.1"/>
    </source>
</evidence>
<accession>A0A8K0EP29</accession>
<keyword evidence="7" id="KW-0675">Receptor</keyword>
<dbReference type="EMBL" id="OV696688">
    <property type="protein sequence ID" value="CAH1259040.1"/>
    <property type="molecule type" value="Genomic_DNA"/>
</dbReference>
<keyword evidence="8" id="KW-0807">Transducer</keyword>
<evidence type="ECO:0000256" key="10">
    <source>
        <dbReference type="SAM" id="Phobius"/>
    </source>
</evidence>
<dbReference type="SUPFAM" id="SSF81321">
    <property type="entry name" value="Family A G protein-coupled receptor-like"/>
    <property type="match status" value="1"/>
</dbReference>
<organism evidence="12 13">
    <name type="scientific">Branchiostoma lanceolatum</name>
    <name type="common">Common lancelet</name>
    <name type="synonym">Amphioxus lanceolatum</name>
    <dbReference type="NCBI Taxonomy" id="7740"/>
    <lineage>
        <taxon>Eukaryota</taxon>
        <taxon>Metazoa</taxon>
        <taxon>Chordata</taxon>
        <taxon>Cephalochordata</taxon>
        <taxon>Leptocardii</taxon>
        <taxon>Amphioxiformes</taxon>
        <taxon>Branchiostomatidae</taxon>
        <taxon>Branchiostoma</taxon>
    </lineage>
</organism>
<feature type="compositionally biased region" description="Polar residues" evidence="9">
    <location>
        <begin position="201"/>
        <end position="227"/>
    </location>
</feature>
<dbReference type="Pfam" id="PF00001">
    <property type="entry name" value="7tm_1"/>
    <property type="match status" value="1"/>
</dbReference>
<evidence type="ECO:0000256" key="5">
    <source>
        <dbReference type="ARBA" id="ARBA00023040"/>
    </source>
</evidence>
<dbReference type="GO" id="GO:0005886">
    <property type="term" value="C:plasma membrane"/>
    <property type="evidence" value="ECO:0007669"/>
    <property type="project" value="UniProtKB-SubCell"/>
</dbReference>
<keyword evidence="13" id="KW-1185">Reference proteome</keyword>
<evidence type="ECO:0000256" key="9">
    <source>
        <dbReference type="SAM" id="MobiDB-lite"/>
    </source>
</evidence>
<dbReference type="PANTHER" id="PTHR24245:SF0">
    <property type="entry name" value="G-PROTEIN COUPLED RECEPTORS FAMILY 1 PROFILE DOMAIN-CONTAINING PROTEIN"/>
    <property type="match status" value="1"/>
</dbReference>
<sequence>MNLSNELFEADPFVQDFLNETFEINGSGPHVLNQSFTTDAPATYPAQPAVIITVAVLAIVGNLLVIAVTTRRQTFPSASRLFISSMAWSDLLAGLTFTFMAAPAGAGEWVYSVTAARVCAVIGESSLALSMFALAGLCLDRDYALMNDGVGTSSKKAWIFLISAWIGIYAFHTFSTVYGVPVYYDPAMANANPQQQSNNPKTTPSHNSKTTPSNNHKTTPSNNNYNSDRMYAKRKVSPGKTVHSKCSVSRLGLQQEEYELAHNPHLQRQADLPSYGCLLPPE</sequence>
<evidence type="ECO:0000259" key="11">
    <source>
        <dbReference type="PROSITE" id="PS50262"/>
    </source>
</evidence>
<dbReference type="InterPro" id="IPR017452">
    <property type="entry name" value="GPCR_Rhodpsn_7TM"/>
</dbReference>
<name>A0A8K0EP29_BRALA</name>
<dbReference type="PANTHER" id="PTHR24245">
    <property type="entry name" value="G-PROTEIN COUPLED RECEPTOR"/>
    <property type="match status" value="1"/>
</dbReference>
<feature type="transmembrane region" description="Helical" evidence="10">
    <location>
        <begin position="158"/>
        <end position="184"/>
    </location>
</feature>
<evidence type="ECO:0000313" key="13">
    <source>
        <dbReference type="Proteomes" id="UP000838412"/>
    </source>
</evidence>
<dbReference type="InterPro" id="IPR051880">
    <property type="entry name" value="GPC_Orphan_Receptors"/>
</dbReference>
<gene>
    <name evidence="12" type="primary">OPRM1</name>
    <name evidence="12" type="ORF">BLAG_LOCUS16432</name>
</gene>
<dbReference type="Proteomes" id="UP000838412">
    <property type="component" value="Chromosome 3"/>
</dbReference>
<proteinExistence type="predicted"/>
<feature type="transmembrane region" description="Helical" evidence="10">
    <location>
        <begin position="114"/>
        <end position="137"/>
    </location>
</feature>
<keyword evidence="5" id="KW-0297">G-protein coupled receptor</keyword>
<protein>
    <submittedName>
        <fullName evidence="12">OPRM1 protein</fullName>
    </submittedName>
</protein>
<feature type="transmembrane region" description="Helical" evidence="10">
    <location>
        <begin position="81"/>
        <end position="102"/>
    </location>
</feature>
<dbReference type="CDD" id="cd00637">
    <property type="entry name" value="7tm_classA_rhodopsin-like"/>
    <property type="match status" value="1"/>
</dbReference>
<evidence type="ECO:0000256" key="3">
    <source>
        <dbReference type="ARBA" id="ARBA00022692"/>
    </source>
</evidence>